<dbReference type="SUPFAM" id="SSF88659">
    <property type="entry name" value="Sigma3 and sigma4 domains of RNA polymerase sigma factors"/>
    <property type="match status" value="2"/>
</dbReference>
<evidence type="ECO:0000259" key="8">
    <source>
        <dbReference type="Pfam" id="PF04545"/>
    </source>
</evidence>
<dbReference type="InterPro" id="IPR007630">
    <property type="entry name" value="RNA_pol_sigma70_r4"/>
</dbReference>
<dbReference type="SUPFAM" id="SSF88946">
    <property type="entry name" value="Sigma2 domain of RNA polymerase sigma factors"/>
    <property type="match status" value="1"/>
</dbReference>
<keyword evidence="2" id="KW-0731">Sigma factor</keyword>
<keyword evidence="4" id="KW-0804">Transcription</keyword>
<evidence type="ECO:0000259" key="7">
    <source>
        <dbReference type="Pfam" id="PF04542"/>
    </source>
</evidence>
<dbReference type="Pfam" id="PF04545">
    <property type="entry name" value="Sigma70_r4"/>
    <property type="match status" value="1"/>
</dbReference>
<dbReference type="KEGG" id="vab:WPS_12990"/>
<evidence type="ECO:0000259" key="6">
    <source>
        <dbReference type="Pfam" id="PF04539"/>
    </source>
</evidence>
<dbReference type="Pfam" id="PF04542">
    <property type="entry name" value="Sigma70_r2"/>
    <property type="match status" value="1"/>
</dbReference>
<dbReference type="InterPro" id="IPR007627">
    <property type="entry name" value="RNA_pol_sigma70_r2"/>
</dbReference>
<protein>
    <submittedName>
        <fullName evidence="9">RNA polymerase sigma factor WhiG</fullName>
    </submittedName>
</protein>
<dbReference type="Proteomes" id="UP001317532">
    <property type="component" value="Chromosome"/>
</dbReference>
<dbReference type="NCBIfam" id="TIGR02937">
    <property type="entry name" value="sigma70-ECF"/>
    <property type="match status" value="1"/>
</dbReference>
<evidence type="ECO:0000256" key="1">
    <source>
        <dbReference type="ARBA" id="ARBA00023015"/>
    </source>
</evidence>
<feature type="region of interest" description="Disordered" evidence="5">
    <location>
        <begin position="258"/>
        <end position="281"/>
    </location>
</feature>
<feature type="domain" description="RNA polymerase sigma-70 region 4" evidence="8">
    <location>
        <begin position="193"/>
        <end position="241"/>
    </location>
</feature>
<dbReference type="PANTHER" id="PTHR30385:SF7">
    <property type="entry name" value="RNA POLYMERASE SIGMA FACTOR FLIA"/>
    <property type="match status" value="1"/>
</dbReference>
<evidence type="ECO:0000313" key="9">
    <source>
        <dbReference type="EMBL" id="BDE06023.1"/>
    </source>
</evidence>
<dbReference type="InterPro" id="IPR000943">
    <property type="entry name" value="RNA_pol_sigma70"/>
</dbReference>
<dbReference type="GO" id="GO:0003899">
    <property type="term" value="F:DNA-directed RNA polymerase activity"/>
    <property type="evidence" value="ECO:0007669"/>
    <property type="project" value="InterPro"/>
</dbReference>
<dbReference type="PRINTS" id="PR00046">
    <property type="entry name" value="SIGMA70FCT"/>
</dbReference>
<keyword evidence="10" id="KW-1185">Reference proteome</keyword>
<evidence type="ECO:0000256" key="3">
    <source>
        <dbReference type="ARBA" id="ARBA00023125"/>
    </source>
</evidence>
<dbReference type="EMBL" id="AP025523">
    <property type="protein sequence ID" value="BDE06023.1"/>
    <property type="molecule type" value="Genomic_DNA"/>
</dbReference>
<dbReference type="GO" id="GO:0006352">
    <property type="term" value="P:DNA-templated transcription initiation"/>
    <property type="evidence" value="ECO:0007669"/>
    <property type="project" value="InterPro"/>
</dbReference>
<evidence type="ECO:0000256" key="2">
    <source>
        <dbReference type="ARBA" id="ARBA00023082"/>
    </source>
</evidence>
<dbReference type="PIRSF" id="PIRSF000770">
    <property type="entry name" value="RNA_pol_sigma-SigE/K"/>
    <property type="match status" value="1"/>
</dbReference>
<dbReference type="NCBIfam" id="TIGR02479">
    <property type="entry name" value="FliA_WhiG"/>
    <property type="match status" value="1"/>
</dbReference>
<feature type="domain" description="RNA polymerase sigma-70 region 3" evidence="6">
    <location>
        <begin position="103"/>
        <end position="154"/>
    </location>
</feature>
<reference evidence="9 10" key="1">
    <citation type="journal article" date="2022" name="ISME Commun">
        <title>Vulcanimicrobium alpinus gen. nov. sp. nov., the first cultivated representative of the candidate phylum 'Eremiobacterota', is a metabolically versatile aerobic anoxygenic phototroph.</title>
        <authorList>
            <person name="Yabe S."/>
            <person name="Muto K."/>
            <person name="Abe K."/>
            <person name="Yokota A."/>
            <person name="Staudigel H."/>
            <person name="Tebo B.M."/>
        </authorList>
    </citation>
    <scope>NUCLEOTIDE SEQUENCE [LARGE SCALE GENOMIC DNA]</scope>
    <source>
        <strain evidence="9 10">WC8-2</strain>
    </source>
</reference>
<dbReference type="InterPro" id="IPR014284">
    <property type="entry name" value="RNA_pol_sigma-70_dom"/>
</dbReference>
<dbReference type="InterPro" id="IPR013324">
    <property type="entry name" value="RNA_pol_sigma_r3/r4-like"/>
</dbReference>
<dbReference type="GO" id="GO:0016987">
    <property type="term" value="F:sigma factor activity"/>
    <property type="evidence" value="ECO:0007669"/>
    <property type="project" value="UniProtKB-KW"/>
</dbReference>
<dbReference type="AlphaFoldDB" id="A0AAN1XX86"/>
<dbReference type="Gene3D" id="1.10.1740.10">
    <property type="match status" value="1"/>
</dbReference>
<keyword evidence="1" id="KW-0805">Transcription regulation</keyword>
<accession>A0AAN1XX86</accession>
<proteinExistence type="predicted"/>
<organism evidence="9 10">
    <name type="scientific">Vulcanimicrobium alpinum</name>
    <dbReference type="NCBI Taxonomy" id="3016050"/>
    <lineage>
        <taxon>Bacteria</taxon>
        <taxon>Bacillati</taxon>
        <taxon>Vulcanimicrobiota</taxon>
        <taxon>Vulcanimicrobiia</taxon>
        <taxon>Vulcanimicrobiales</taxon>
        <taxon>Vulcanimicrobiaceae</taxon>
        <taxon>Vulcanimicrobium</taxon>
    </lineage>
</organism>
<dbReference type="GO" id="GO:0003677">
    <property type="term" value="F:DNA binding"/>
    <property type="evidence" value="ECO:0007669"/>
    <property type="project" value="UniProtKB-KW"/>
</dbReference>
<name>A0AAN1XX86_UNVUL</name>
<evidence type="ECO:0000256" key="4">
    <source>
        <dbReference type="ARBA" id="ARBA00023163"/>
    </source>
</evidence>
<gene>
    <name evidence="9" type="primary">whiG</name>
    <name evidence="9" type="ORF">WPS_12990</name>
</gene>
<keyword evidence="3" id="KW-0238">DNA-binding</keyword>
<feature type="domain" description="RNA polymerase sigma-70 region 2" evidence="7">
    <location>
        <begin position="23"/>
        <end position="94"/>
    </location>
</feature>
<dbReference type="InterPro" id="IPR013325">
    <property type="entry name" value="RNA_pol_sigma_r2"/>
</dbReference>
<sequence>MKALRDSSRYIIGGVELSREEIVHKYLHLVKYVAGRISINLPPNVEINDLINDGILGLIDAIEKYDDARGVKFETYAITRINGAILDALRALDWVPRAVRQRARELERTYQELEIQLGRAATEDEVAAKMGITRRELDVLMQKIRGTSVLSLEEFLPNERGYEIPLLDTLRDDGTEVTSAVEAREIKSALVRAVDELPPQERTVISLYYFEGLTLKEIKGALNVSESRVSQIHAQAVIHLRTKLRALRADLGYREGDPTVKQKYTRRNPAQNPATDVRAMG</sequence>
<dbReference type="Pfam" id="PF04539">
    <property type="entry name" value="Sigma70_r3"/>
    <property type="match status" value="1"/>
</dbReference>
<dbReference type="CDD" id="cd06171">
    <property type="entry name" value="Sigma70_r4"/>
    <property type="match status" value="1"/>
</dbReference>
<dbReference type="NCBIfam" id="NF005413">
    <property type="entry name" value="PRK06986.1"/>
    <property type="match status" value="1"/>
</dbReference>
<evidence type="ECO:0000313" key="10">
    <source>
        <dbReference type="Proteomes" id="UP001317532"/>
    </source>
</evidence>
<dbReference type="RefSeq" id="WP_317997020.1">
    <property type="nucleotide sequence ID" value="NZ_AP025523.1"/>
</dbReference>
<dbReference type="Gene3D" id="1.20.140.160">
    <property type="match status" value="1"/>
</dbReference>
<evidence type="ECO:0000256" key="5">
    <source>
        <dbReference type="SAM" id="MobiDB-lite"/>
    </source>
</evidence>
<dbReference type="PANTHER" id="PTHR30385">
    <property type="entry name" value="SIGMA FACTOR F FLAGELLAR"/>
    <property type="match status" value="1"/>
</dbReference>
<dbReference type="InterPro" id="IPR007624">
    <property type="entry name" value="RNA_pol_sigma70_r3"/>
</dbReference>
<dbReference type="InterPro" id="IPR012845">
    <property type="entry name" value="RNA_pol_sigma_FliA_WhiG"/>
</dbReference>